<dbReference type="GO" id="GO:0015099">
    <property type="term" value="F:nickel cation transmembrane transporter activity"/>
    <property type="evidence" value="ECO:0007669"/>
    <property type="project" value="UniProtKB-UniRule"/>
</dbReference>
<feature type="transmembrane region" description="Helical" evidence="8">
    <location>
        <begin position="259"/>
        <end position="286"/>
    </location>
</feature>
<organism evidence="9">
    <name type="scientific">Pseudomonas tritici</name>
    <dbReference type="NCBI Taxonomy" id="2745518"/>
    <lineage>
        <taxon>Bacteria</taxon>
        <taxon>Pseudomonadati</taxon>
        <taxon>Pseudomonadota</taxon>
        <taxon>Gammaproteobacteria</taxon>
        <taxon>Pseudomonadales</taxon>
        <taxon>Pseudomonadaceae</taxon>
        <taxon>Pseudomonas</taxon>
    </lineage>
</organism>
<comment type="subcellular location">
    <subcellularLocation>
        <location evidence="8">Cell membrane</location>
        <topology evidence="8">Multi-pass membrane protein</topology>
    </subcellularLocation>
    <subcellularLocation>
        <location evidence="1">Endomembrane system</location>
        <topology evidence="1">Multi-pass membrane protein</topology>
    </subcellularLocation>
</comment>
<gene>
    <name evidence="9" type="ORF">HU722_05755</name>
</gene>
<proteinExistence type="inferred from homology"/>
<protein>
    <recommendedName>
        <fullName evidence="8">Nickel/cobalt efflux system</fullName>
    </recommendedName>
</protein>
<dbReference type="Pfam" id="PF03824">
    <property type="entry name" value="NicO"/>
    <property type="match status" value="1"/>
</dbReference>
<comment type="caution">
    <text evidence="9">The sequence shown here is derived from an EMBL/GenBank/DDBJ whole genome shotgun (WGS) entry which is preliminary data.</text>
</comment>
<sequence>MLRLIRSEPRAALLLSILAMANLLAWGWAWHTFSGSTALMAASLLAWCYGLRHAVDADHIAAIDTVTRKMMQQGKRPSGIGAWFSLGHSTIVVLATVAIAATATAFQKNMTWFHETGSVIGTAVSATFLLAMALVNMVILRGVWRSFQALKKGRVTRIDAGFPVTGGVMSGLFGATFRLVSKSWQMYLVGFLFGLGFDTATEIGVLGISAASASHGMSVWSIMIFPALFASGMALIDTVDNLLMVGAYGWAFNKPQRKLYYNMTITGTSVVVALFIGGLEALGLLMDKFRLSGGIWNGVAMVNDNLGNAGFIVVGLFIACWLISMLNYRWRGYDALECQNENKKSPGTSGLRIIKS</sequence>
<dbReference type="AlphaFoldDB" id="A0A8H9YLY0"/>
<keyword evidence="4" id="KW-0533">Nickel</keyword>
<feature type="transmembrane region" description="Helical" evidence="8">
    <location>
        <begin position="160"/>
        <end position="180"/>
    </location>
</feature>
<dbReference type="GO" id="GO:0012505">
    <property type="term" value="C:endomembrane system"/>
    <property type="evidence" value="ECO:0007669"/>
    <property type="project" value="UniProtKB-SubCell"/>
</dbReference>
<feature type="transmembrane region" description="Helical" evidence="8">
    <location>
        <begin position="80"/>
        <end position="106"/>
    </location>
</feature>
<evidence type="ECO:0000256" key="4">
    <source>
        <dbReference type="ARBA" id="ARBA00022596"/>
    </source>
</evidence>
<feature type="transmembrane region" description="Helical" evidence="8">
    <location>
        <begin position="118"/>
        <end position="140"/>
    </location>
</feature>
<dbReference type="GO" id="GO:0005886">
    <property type="term" value="C:plasma membrane"/>
    <property type="evidence" value="ECO:0007669"/>
    <property type="project" value="UniProtKB-SubCell"/>
</dbReference>
<dbReference type="InterPro" id="IPR011541">
    <property type="entry name" value="Ni/Co_transpt_high_affinity"/>
</dbReference>
<reference evidence="9" key="1">
    <citation type="journal article" date="2020" name="Microorganisms">
        <title>Reliable Identification of Environmental Pseudomonas Isolates Using the rpoD Gene.</title>
        <authorList>
            <consortium name="The Broad Institute Genome Sequencing Platform"/>
            <person name="Girard L."/>
            <person name="Lood C."/>
            <person name="Rokni-Zadeh H."/>
            <person name="van Noort V."/>
            <person name="Lavigne R."/>
            <person name="De Mot R."/>
        </authorList>
    </citation>
    <scope>NUCLEOTIDE SEQUENCE [LARGE SCALE GENOMIC DNA]</scope>
    <source>
        <strain evidence="9">SWRI145</strain>
    </source>
</reference>
<dbReference type="InterPro" id="IPR004688">
    <property type="entry name" value="Ni/Co_transpt"/>
</dbReference>
<feature type="transmembrane region" description="Helical" evidence="8">
    <location>
        <begin position="12"/>
        <end position="30"/>
    </location>
</feature>
<keyword evidence="5 8" id="KW-0812">Transmembrane</keyword>
<evidence type="ECO:0000256" key="5">
    <source>
        <dbReference type="ARBA" id="ARBA00022692"/>
    </source>
</evidence>
<keyword evidence="3 8" id="KW-0813">Transport</keyword>
<name>A0A8H9YLY0_9PSED</name>
<evidence type="ECO:0000256" key="8">
    <source>
        <dbReference type="RuleBase" id="RU362101"/>
    </source>
</evidence>
<feature type="transmembrane region" description="Helical" evidence="8">
    <location>
        <begin position="187"/>
        <end position="211"/>
    </location>
</feature>
<keyword evidence="6 8" id="KW-1133">Transmembrane helix</keyword>
<comment type="similarity">
    <text evidence="2 8">Belongs to the NiCoT transporter (TC 2.A.52) family.</text>
</comment>
<evidence type="ECO:0000256" key="6">
    <source>
        <dbReference type="ARBA" id="ARBA00022989"/>
    </source>
</evidence>
<feature type="transmembrane region" description="Helical" evidence="8">
    <location>
        <begin position="306"/>
        <end position="326"/>
    </location>
</feature>
<evidence type="ECO:0000256" key="3">
    <source>
        <dbReference type="ARBA" id="ARBA00022448"/>
    </source>
</evidence>
<keyword evidence="7 8" id="KW-0472">Membrane</keyword>
<dbReference type="PANTHER" id="PTHR31611">
    <property type="entry name" value="HIGH-AFFINITY NICKEL TRANSPORT PROTEIN NIC1"/>
    <property type="match status" value="1"/>
</dbReference>
<dbReference type="NCBIfam" id="TIGR00802">
    <property type="entry name" value="nico"/>
    <property type="match status" value="1"/>
</dbReference>
<dbReference type="PANTHER" id="PTHR31611:SF0">
    <property type="entry name" value="HIGH-AFFINITY NICKEL TRANSPORT PROTEIN NIC1"/>
    <property type="match status" value="1"/>
</dbReference>
<evidence type="ECO:0000256" key="1">
    <source>
        <dbReference type="ARBA" id="ARBA00004127"/>
    </source>
</evidence>
<evidence type="ECO:0000256" key="7">
    <source>
        <dbReference type="ARBA" id="ARBA00023136"/>
    </source>
</evidence>
<accession>A0A8H9YLY0</accession>
<feature type="transmembrane region" description="Helical" evidence="8">
    <location>
        <begin position="217"/>
        <end position="239"/>
    </location>
</feature>
<evidence type="ECO:0000256" key="2">
    <source>
        <dbReference type="ARBA" id="ARBA00010892"/>
    </source>
</evidence>
<dbReference type="EMBL" id="JABWQF010000002">
    <property type="protein sequence ID" value="MBC3291022.1"/>
    <property type="molecule type" value="Genomic_DNA"/>
</dbReference>
<evidence type="ECO:0000313" key="9">
    <source>
        <dbReference type="EMBL" id="MBC3291022.1"/>
    </source>
</evidence>